<dbReference type="Pfam" id="PF07717">
    <property type="entry name" value="OB_NTP_bind"/>
    <property type="match status" value="1"/>
</dbReference>
<dbReference type="GO" id="GO:0003723">
    <property type="term" value="F:RNA binding"/>
    <property type="evidence" value="ECO:0007669"/>
    <property type="project" value="UniProtKB-KW"/>
</dbReference>
<feature type="compositionally biased region" description="Basic residues" evidence="11">
    <location>
        <begin position="11"/>
        <end position="20"/>
    </location>
</feature>
<evidence type="ECO:0000256" key="1">
    <source>
        <dbReference type="ARBA" id="ARBA00004123"/>
    </source>
</evidence>
<evidence type="ECO:0000256" key="8">
    <source>
        <dbReference type="ARBA" id="ARBA00047984"/>
    </source>
</evidence>
<keyword evidence="6" id="KW-0694">RNA-binding</keyword>
<organism evidence="15 16">
    <name type="scientific">Dorcoceras hygrometricum</name>
    <dbReference type="NCBI Taxonomy" id="472368"/>
    <lineage>
        <taxon>Eukaryota</taxon>
        <taxon>Viridiplantae</taxon>
        <taxon>Streptophyta</taxon>
        <taxon>Embryophyta</taxon>
        <taxon>Tracheophyta</taxon>
        <taxon>Spermatophyta</taxon>
        <taxon>Magnoliopsida</taxon>
        <taxon>eudicotyledons</taxon>
        <taxon>Gunneridae</taxon>
        <taxon>Pentapetalae</taxon>
        <taxon>asterids</taxon>
        <taxon>lamiids</taxon>
        <taxon>Lamiales</taxon>
        <taxon>Gesneriaceae</taxon>
        <taxon>Didymocarpoideae</taxon>
        <taxon>Trichosporeae</taxon>
        <taxon>Loxocarpinae</taxon>
        <taxon>Dorcoceras</taxon>
    </lineage>
</organism>
<keyword evidence="16" id="KW-1185">Reference proteome</keyword>
<dbReference type="AlphaFoldDB" id="A0A2Z7A559"/>
<keyword evidence="10" id="KW-0040">ANK repeat</keyword>
<keyword evidence="5" id="KW-0067">ATP-binding</keyword>
<dbReference type="FunFam" id="3.40.50.300:FF:000860">
    <property type="entry name" value="DExH-box ATP-dependent RNA helicase DExH6"/>
    <property type="match status" value="1"/>
</dbReference>
<evidence type="ECO:0000256" key="4">
    <source>
        <dbReference type="ARBA" id="ARBA00022806"/>
    </source>
</evidence>
<feature type="compositionally biased region" description="Basic residues" evidence="11">
    <location>
        <begin position="1247"/>
        <end position="1257"/>
    </location>
</feature>
<dbReference type="GO" id="GO:0016787">
    <property type="term" value="F:hydrolase activity"/>
    <property type="evidence" value="ECO:0007669"/>
    <property type="project" value="UniProtKB-KW"/>
</dbReference>
<dbReference type="PROSITE" id="PS50088">
    <property type="entry name" value="ANK_REPEAT"/>
    <property type="match status" value="1"/>
</dbReference>
<feature type="domain" description="R3H" evidence="12">
    <location>
        <begin position="20"/>
        <end position="87"/>
    </location>
</feature>
<dbReference type="InterPro" id="IPR011545">
    <property type="entry name" value="DEAD/DEAH_box_helicase_dom"/>
</dbReference>
<feature type="region of interest" description="Disordered" evidence="11">
    <location>
        <begin position="122"/>
        <end position="143"/>
    </location>
</feature>
<dbReference type="Gene3D" id="1.25.40.20">
    <property type="entry name" value="Ankyrin repeat-containing domain"/>
    <property type="match status" value="1"/>
</dbReference>
<dbReference type="Pfam" id="PF00271">
    <property type="entry name" value="Helicase_C"/>
    <property type="match status" value="1"/>
</dbReference>
<dbReference type="PROSITE" id="PS51194">
    <property type="entry name" value="HELICASE_CTER"/>
    <property type="match status" value="1"/>
</dbReference>
<feature type="compositionally biased region" description="Polar residues" evidence="11">
    <location>
        <begin position="1218"/>
        <end position="1230"/>
    </location>
</feature>
<dbReference type="GO" id="GO:0005634">
    <property type="term" value="C:nucleus"/>
    <property type="evidence" value="ECO:0007669"/>
    <property type="project" value="UniProtKB-SubCell"/>
</dbReference>
<dbReference type="PANTHER" id="PTHR18934:SF213">
    <property type="entry name" value="3'-5' RNA HELICASE YTHDC2"/>
    <property type="match status" value="1"/>
</dbReference>
<keyword evidence="3" id="KW-0378">Hydrolase</keyword>
<dbReference type="SMART" id="SM00490">
    <property type="entry name" value="HELICc"/>
    <property type="match status" value="1"/>
</dbReference>
<sequence length="1257" mass="139639">MASSSSAGDKKRQKKGRKPQHAAEAIRIQIAQILEDFTTSGDDVYTFQNNLKNYQRATVHKLCKKMGMRSKSSGRGEQRRVSVYKTKKALDQVNGKDNVVSFRFSKDTKDILQALFSRYPPDDAEVADNKHEQSSGTSDRVREKRDDIFASSQMSNSEIANKLETLASRIKNDPNLRQIAGKRSKLPIAPFKDVITGTVESHQLRKDLNVQIAVYNVLENNYTFEFQLCSYKSFLSSLLRMVSLINYSCDYLEKQVVLICGETGCGKTTQVPQFLLDHAWSKGKTCKIVCTQPRRISATSVAERVASERGENVGNSVGYKIRLESRGGTHSSLVFCTNGVLLRVLVGKGIGRTKKKGSKKMADGLSGITHIIVDEIHERDRFSDFMLAIIRDMLHSYPHLRMVLMSATIDAERFSKYFGGCPIIQVPGFTYPVKAFYLEDVLSIVQSTENNHVTCLSNNEDIESSILTEDRKIALDEAVDLAFSSDEFDPLLEFISSEGDPKVLNYQHSKTGETPLMVFVQKGRVADICMLLSFGVDCHLRSNSGKTALDFAEQDNHREAAEIIRKHMEKPLFYSDEGQLLLEKYMAKIDPELIDFVLIEKLLRRICDDSEDGAILIFLPGWDDINRTRQRLLASHFFKDSSKFVIIPLHSMVPSAEQKKVFKRPAPGCRKIVLSTNIAETSVTIEDVVYVIDSGRMKEKSYDPYNNVSTLHSSWISKASAKQREGRAGRCQPGICYHLYSKLRASSLPDFQVPEIKRMPIEELCLQVKLLDPSCKIEDFLQKTLDAPVHETIHNAIVVLQDIGALTPDEKLTDLGEKLGSLPVHPLTSKMLFVAILLNCLDPALTLACASDYRDPFMLPMLPDEKKRAAAAKLELASFYGGRGDQLAVVAAFDCWKKANGSGDKARFCSRYFISPSTMQMLSGMRKQLEAELIKCGFITEDLSHCSLNARNPGIIHAVVVAGLYPLVGRLLAPTKICKKGIVETAGGNKVRLHPHSTNFKLSLKTCTPQPLIIFDEITRGDGGLHIRNCTVVGPLPLLLLAKEIAVAPSNEKNDNEDDESDYEDDADSDEDKTGSYDLPNFQRGEKIMCSPDNSVKVVVDRWLPFESTALDVAQIYCLRERLSSAILFKVKHPRKLLPEHLGVSLYAIACSLSYDGMAGISLPPEPVDSLASMISAADIGHPNHGKKTGMNQLPKHNPSHHGTHQNFASHYQGGGMNINQTLAPQSSTAVAHEPVISGMPLSKGSCSKRPRGNGIR</sequence>
<accession>A0A2Z7A559</accession>
<dbReference type="Pfam" id="PF00270">
    <property type="entry name" value="DEAD"/>
    <property type="match status" value="1"/>
</dbReference>
<evidence type="ECO:0000259" key="13">
    <source>
        <dbReference type="PROSITE" id="PS51192"/>
    </source>
</evidence>
<dbReference type="PROSITE" id="PS51192">
    <property type="entry name" value="HELICASE_ATP_BIND_1"/>
    <property type="match status" value="1"/>
</dbReference>
<dbReference type="InterPro" id="IPR001374">
    <property type="entry name" value="R3H_dom"/>
</dbReference>
<comment type="similarity">
    <text evidence="9">Belongs to the DExH box helicase family.</text>
</comment>
<reference evidence="15 16" key="1">
    <citation type="journal article" date="2015" name="Proc. Natl. Acad. Sci. U.S.A.">
        <title>The resurrection genome of Boea hygrometrica: A blueprint for survival of dehydration.</title>
        <authorList>
            <person name="Xiao L."/>
            <person name="Yang G."/>
            <person name="Zhang L."/>
            <person name="Yang X."/>
            <person name="Zhao S."/>
            <person name="Ji Z."/>
            <person name="Zhou Q."/>
            <person name="Hu M."/>
            <person name="Wang Y."/>
            <person name="Chen M."/>
            <person name="Xu Y."/>
            <person name="Jin H."/>
            <person name="Xiao X."/>
            <person name="Hu G."/>
            <person name="Bao F."/>
            <person name="Hu Y."/>
            <person name="Wan P."/>
            <person name="Li L."/>
            <person name="Deng X."/>
            <person name="Kuang T."/>
            <person name="Xiang C."/>
            <person name="Zhu J.K."/>
            <person name="Oliver M.J."/>
            <person name="He Y."/>
        </authorList>
    </citation>
    <scope>NUCLEOTIDE SEQUENCE [LARGE SCALE GENOMIC DNA]</scope>
    <source>
        <strain evidence="16">cv. XS01</strain>
    </source>
</reference>
<comment type="catalytic activity">
    <reaction evidence="8">
        <text>ATP + H2O = ADP + phosphate + H(+)</text>
        <dbReference type="Rhea" id="RHEA:13065"/>
        <dbReference type="ChEBI" id="CHEBI:15377"/>
        <dbReference type="ChEBI" id="CHEBI:15378"/>
        <dbReference type="ChEBI" id="CHEBI:30616"/>
        <dbReference type="ChEBI" id="CHEBI:43474"/>
        <dbReference type="ChEBI" id="CHEBI:456216"/>
        <dbReference type="EC" id="3.6.4.13"/>
    </reaction>
</comment>
<feature type="domain" description="Helicase ATP-binding" evidence="13">
    <location>
        <begin position="248"/>
        <end position="427"/>
    </location>
</feature>
<dbReference type="InterPro" id="IPR001650">
    <property type="entry name" value="Helicase_C-like"/>
</dbReference>
<evidence type="ECO:0000313" key="15">
    <source>
        <dbReference type="EMBL" id="KZV16627.1"/>
    </source>
</evidence>
<keyword evidence="2" id="KW-0547">Nucleotide-binding</keyword>
<dbReference type="InterPro" id="IPR014001">
    <property type="entry name" value="Helicase_ATP-bd"/>
</dbReference>
<evidence type="ECO:0000256" key="5">
    <source>
        <dbReference type="ARBA" id="ARBA00022840"/>
    </source>
</evidence>
<dbReference type="Pfam" id="PF21010">
    <property type="entry name" value="HA2_C"/>
    <property type="match status" value="1"/>
</dbReference>
<feature type="region of interest" description="Disordered" evidence="11">
    <location>
        <begin position="1187"/>
        <end position="1231"/>
    </location>
</feature>
<keyword evidence="4" id="KW-0347">Helicase</keyword>
<gene>
    <name evidence="15" type="ORF">F511_12083</name>
</gene>
<evidence type="ECO:0000259" key="14">
    <source>
        <dbReference type="PROSITE" id="PS51194"/>
    </source>
</evidence>
<dbReference type="GO" id="GO:0003724">
    <property type="term" value="F:RNA helicase activity"/>
    <property type="evidence" value="ECO:0007669"/>
    <property type="project" value="UniProtKB-EC"/>
</dbReference>
<keyword evidence="7" id="KW-0539">Nucleus</keyword>
<dbReference type="Proteomes" id="UP000250235">
    <property type="component" value="Unassembled WGS sequence"/>
</dbReference>
<dbReference type="PANTHER" id="PTHR18934">
    <property type="entry name" value="ATP-DEPENDENT RNA HELICASE"/>
    <property type="match status" value="1"/>
</dbReference>
<dbReference type="SMART" id="SM00847">
    <property type="entry name" value="HA2"/>
    <property type="match status" value="1"/>
</dbReference>
<dbReference type="GO" id="GO:0003677">
    <property type="term" value="F:DNA binding"/>
    <property type="evidence" value="ECO:0007669"/>
    <property type="project" value="UniProtKB-ARBA"/>
</dbReference>
<dbReference type="Gene3D" id="3.30.1370.50">
    <property type="entry name" value="R3H-like domain"/>
    <property type="match status" value="1"/>
</dbReference>
<dbReference type="InterPro" id="IPR048333">
    <property type="entry name" value="HA2_WH"/>
</dbReference>
<dbReference type="InterPro" id="IPR007502">
    <property type="entry name" value="Helicase-assoc_dom"/>
</dbReference>
<dbReference type="FunFam" id="3.40.50.300:FF:000526">
    <property type="entry name" value="DExH-box ATP-dependent RNA helicase DExH3"/>
    <property type="match status" value="1"/>
</dbReference>
<evidence type="ECO:0000256" key="7">
    <source>
        <dbReference type="ARBA" id="ARBA00023242"/>
    </source>
</evidence>
<protein>
    <recommendedName>
        <fullName evidence="17">RNA helicase</fullName>
    </recommendedName>
</protein>
<dbReference type="OrthoDB" id="5600252at2759"/>
<dbReference type="PROSITE" id="PS51061">
    <property type="entry name" value="R3H"/>
    <property type="match status" value="1"/>
</dbReference>
<dbReference type="SUPFAM" id="SSF52540">
    <property type="entry name" value="P-loop containing nucleoside triphosphate hydrolases"/>
    <property type="match status" value="2"/>
</dbReference>
<evidence type="ECO:0008006" key="17">
    <source>
        <dbReference type="Google" id="ProtNLM"/>
    </source>
</evidence>
<dbReference type="Gene3D" id="3.40.50.300">
    <property type="entry name" value="P-loop containing nucleotide triphosphate hydrolases"/>
    <property type="match status" value="2"/>
</dbReference>
<dbReference type="InterPro" id="IPR036770">
    <property type="entry name" value="Ankyrin_rpt-contain_sf"/>
</dbReference>
<dbReference type="InterPro" id="IPR011709">
    <property type="entry name" value="DEAD-box_helicase_OB_fold"/>
</dbReference>
<feature type="region of interest" description="Disordered" evidence="11">
    <location>
        <begin position="1050"/>
        <end position="1080"/>
    </location>
</feature>
<dbReference type="CDD" id="cd18791">
    <property type="entry name" value="SF2_C_RHA"/>
    <property type="match status" value="1"/>
</dbReference>
<dbReference type="Pfam" id="PF01424">
    <property type="entry name" value="R3H"/>
    <property type="match status" value="1"/>
</dbReference>
<dbReference type="SMART" id="SM00393">
    <property type="entry name" value="R3H"/>
    <property type="match status" value="1"/>
</dbReference>
<proteinExistence type="inferred from homology"/>
<dbReference type="FunFam" id="3.30.1370.50:FF:000002">
    <property type="entry name" value="Immunoglobulin mu DNA-binding protein 2"/>
    <property type="match status" value="1"/>
</dbReference>
<dbReference type="InterPro" id="IPR027417">
    <property type="entry name" value="P-loop_NTPase"/>
</dbReference>
<dbReference type="GO" id="GO:0005524">
    <property type="term" value="F:ATP binding"/>
    <property type="evidence" value="ECO:0007669"/>
    <property type="project" value="UniProtKB-KW"/>
</dbReference>
<feature type="region of interest" description="Disordered" evidence="11">
    <location>
        <begin position="1238"/>
        <end position="1257"/>
    </location>
</feature>
<evidence type="ECO:0000256" key="6">
    <source>
        <dbReference type="ARBA" id="ARBA00022884"/>
    </source>
</evidence>
<comment type="subcellular location">
    <subcellularLocation>
        <location evidence="1">Nucleus</location>
    </subcellularLocation>
</comment>
<dbReference type="SUPFAM" id="SSF48403">
    <property type="entry name" value="Ankyrin repeat"/>
    <property type="match status" value="1"/>
</dbReference>
<dbReference type="SUPFAM" id="SSF82708">
    <property type="entry name" value="R3H domain"/>
    <property type="match status" value="1"/>
</dbReference>
<feature type="domain" description="Helicase C-terminal" evidence="14">
    <location>
        <begin position="598"/>
        <end position="772"/>
    </location>
</feature>
<evidence type="ECO:0000256" key="11">
    <source>
        <dbReference type="SAM" id="MobiDB-lite"/>
    </source>
</evidence>
<evidence type="ECO:0000313" key="16">
    <source>
        <dbReference type="Proteomes" id="UP000250235"/>
    </source>
</evidence>
<evidence type="ECO:0000256" key="2">
    <source>
        <dbReference type="ARBA" id="ARBA00022741"/>
    </source>
</evidence>
<evidence type="ECO:0000259" key="12">
    <source>
        <dbReference type="PROSITE" id="PS51061"/>
    </source>
</evidence>
<dbReference type="Gene3D" id="1.20.120.1080">
    <property type="match status" value="1"/>
</dbReference>
<evidence type="ECO:0000256" key="3">
    <source>
        <dbReference type="ARBA" id="ARBA00022801"/>
    </source>
</evidence>
<evidence type="ECO:0000256" key="9">
    <source>
        <dbReference type="ARBA" id="ARBA00060772"/>
    </source>
</evidence>
<dbReference type="SMART" id="SM00487">
    <property type="entry name" value="DEXDc"/>
    <property type="match status" value="1"/>
</dbReference>
<dbReference type="CDD" id="cd17917">
    <property type="entry name" value="DEXHc_RHA-like"/>
    <property type="match status" value="1"/>
</dbReference>
<dbReference type="FunFam" id="1.20.120.1080:FF:000011">
    <property type="entry name" value="DExH-box ATP-dependent RNA helicase DExH6"/>
    <property type="match status" value="1"/>
</dbReference>
<feature type="repeat" description="ANK" evidence="10">
    <location>
        <begin position="511"/>
        <end position="543"/>
    </location>
</feature>
<name>A0A2Z7A559_9LAMI</name>
<feature type="compositionally biased region" description="Acidic residues" evidence="11">
    <location>
        <begin position="1055"/>
        <end position="1071"/>
    </location>
</feature>
<dbReference type="EMBL" id="KV019034">
    <property type="protein sequence ID" value="KZV16627.1"/>
    <property type="molecule type" value="Genomic_DNA"/>
</dbReference>
<feature type="region of interest" description="Disordered" evidence="11">
    <location>
        <begin position="1"/>
        <end position="23"/>
    </location>
</feature>
<dbReference type="InterPro" id="IPR036867">
    <property type="entry name" value="R3H_dom_sf"/>
</dbReference>
<feature type="compositionally biased region" description="Basic and acidic residues" evidence="11">
    <location>
        <begin position="127"/>
        <end position="143"/>
    </location>
</feature>
<evidence type="ECO:0000256" key="10">
    <source>
        <dbReference type="PROSITE-ProRule" id="PRU00023"/>
    </source>
</evidence>
<dbReference type="Pfam" id="PF04408">
    <property type="entry name" value="WHD_HA2"/>
    <property type="match status" value="1"/>
</dbReference>
<dbReference type="InterPro" id="IPR002110">
    <property type="entry name" value="Ankyrin_rpt"/>
</dbReference>